<name>A0A7W8HJC4_9BURK</name>
<dbReference type="AlphaFoldDB" id="A0A7W8HJC4"/>
<dbReference type="EMBL" id="JACHGB010000005">
    <property type="protein sequence ID" value="MBB5272481.1"/>
    <property type="molecule type" value="Genomic_DNA"/>
</dbReference>
<dbReference type="Proteomes" id="UP000532440">
    <property type="component" value="Unassembled WGS sequence"/>
</dbReference>
<gene>
    <name evidence="1" type="ORF">HNQ70_002504</name>
</gene>
<evidence type="ECO:0000313" key="1">
    <source>
        <dbReference type="EMBL" id="MBB5272481.1"/>
    </source>
</evidence>
<accession>A0A7W8HJC4</accession>
<reference evidence="1 2" key="1">
    <citation type="submission" date="2020-08" db="EMBL/GenBank/DDBJ databases">
        <title>Genomic Encyclopedia of Type Strains, Phase IV (KMG-IV): sequencing the most valuable type-strain genomes for metagenomic binning, comparative biology and taxonomic classification.</title>
        <authorList>
            <person name="Goeker M."/>
        </authorList>
    </citation>
    <scope>NUCLEOTIDE SEQUENCE [LARGE SCALE GENOMIC DNA]</scope>
    <source>
        <strain evidence="1 2">DSM 29781</strain>
    </source>
</reference>
<protein>
    <recommendedName>
        <fullName evidence="3">DUF1365 domain-containing protein</fullName>
    </recommendedName>
</protein>
<proteinExistence type="predicted"/>
<evidence type="ECO:0008006" key="3">
    <source>
        <dbReference type="Google" id="ProtNLM"/>
    </source>
</evidence>
<evidence type="ECO:0000313" key="2">
    <source>
        <dbReference type="Proteomes" id="UP000532440"/>
    </source>
</evidence>
<dbReference type="RefSeq" id="WP_183968053.1">
    <property type="nucleotide sequence ID" value="NZ_BAABEW010000022.1"/>
</dbReference>
<dbReference type="InterPro" id="IPR010775">
    <property type="entry name" value="DUF1365"/>
</dbReference>
<sequence>MNGASFREFADWRLAFGEVRHRRLRPVEHAFRYASFFLRVPAHRLDGRPAGNLLFGLNRRALLSFRERDHGAGGAALPWIRGLLAQAGIAADGEIWLHAFPRVLGYAFKPVSFWFCHDRAGNRLAIVAEVNNTFGERHCYLLAAPDGAPLRRGAELRAAKVFHVSPFCSVSGGYRFRFLESAERSVARIDHDDDEGPLLLTSISGRYAALDVAGCVRALLAHPLFTFGVIARIHLQALRLWLRRVPFHRKPAPPAQAASNESN</sequence>
<dbReference type="PANTHER" id="PTHR33973">
    <property type="entry name" value="OS07G0153300 PROTEIN"/>
    <property type="match status" value="1"/>
</dbReference>
<keyword evidence="2" id="KW-1185">Reference proteome</keyword>
<dbReference type="PANTHER" id="PTHR33973:SF4">
    <property type="entry name" value="OS07G0153300 PROTEIN"/>
    <property type="match status" value="1"/>
</dbReference>
<dbReference type="Pfam" id="PF07103">
    <property type="entry name" value="DUF1365"/>
    <property type="match status" value="1"/>
</dbReference>
<organism evidence="1 2">
    <name type="scientific">Quisquiliibacterium transsilvanicum</name>
    <dbReference type="NCBI Taxonomy" id="1549638"/>
    <lineage>
        <taxon>Bacteria</taxon>
        <taxon>Pseudomonadati</taxon>
        <taxon>Pseudomonadota</taxon>
        <taxon>Betaproteobacteria</taxon>
        <taxon>Burkholderiales</taxon>
        <taxon>Burkholderiaceae</taxon>
        <taxon>Quisquiliibacterium</taxon>
    </lineage>
</organism>
<comment type="caution">
    <text evidence="1">The sequence shown here is derived from an EMBL/GenBank/DDBJ whole genome shotgun (WGS) entry which is preliminary data.</text>
</comment>